<dbReference type="AlphaFoldDB" id="A0A448DTS4"/>
<dbReference type="EMBL" id="LR134318">
    <property type="protein sequence ID" value="VEF10234.1"/>
    <property type="molecule type" value="Genomic_DNA"/>
</dbReference>
<protein>
    <submittedName>
        <fullName evidence="1">ThiJ/PfpI</fullName>
    </submittedName>
</protein>
<accession>A0A448DTS4</accession>
<reference evidence="1 2" key="1">
    <citation type="submission" date="2018-12" db="EMBL/GenBank/DDBJ databases">
        <authorList>
            <consortium name="Pathogen Informatics"/>
        </authorList>
    </citation>
    <scope>NUCLEOTIDE SEQUENCE [LARGE SCALE GENOMIC DNA]</scope>
    <source>
        <strain evidence="1 2">NCTC9428</strain>
    </source>
</reference>
<organism evidence="1 2">
    <name type="scientific">Pseudomonas fluorescens</name>
    <dbReference type="NCBI Taxonomy" id="294"/>
    <lineage>
        <taxon>Bacteria</taxon>
        <taxon>Pseudomonadati</taxon>
        <taxon>Pseudomonadota</taxon>
        <taxon>Gammaproteobacteria</taxon>
        <taxon>Pseudomonadales</taxon>
        <taxon>Pseudomonadaceae</taxon>
        <taxon>Pseudomonas</taxon>
    </lineage>
</organism>
<proteinExistence type="predicted"/>
<gene>
    <name evidence="1" type="ORF">NCTC9428_01826</name>
</gene>
<evidence type="ECO:0000313" key="1">
    <source>
        <dbReference type="EMBL" id="VEF10234.1"/>
    </source>
</evidence>
<sequence length="104" mass="11216">MRAAPSLKLRTEITERAAANLTCAKTQALHKSPVGAAEGCDPLTLLFQDQDQKIAAFGSSYKLVQLQLESAPSAVVDEARLRAAPSLKLRTEITERAAAKLNLR</sequence>
<name>A0A448DTS4_PSEFL</name>
<evidence type="ECO:0000313" key="2">
    <source>
        <dbReference type="Proteomes" id="UP000281909"/>
    </source>
</evidence>
<dbReference type="Proteomes" id="UP000281909">
    <property type="component" value="Chromosome"/>
</dbReference>